<dbReference type="EMBL" id="FNNE01000009">
    <property type="protein sequence ID" value="SDX41927.1"/>
    <property type="molecule type" value="Genomic_DNA"/>
</dbReference>
<keyword evidence="2 10" id="KW-0547">Nucleotide-binding</keyword>
<dbReference type="GO" id="GO:0005524">
    <property type="term" value="F:ATP binding"/>
    <property type="evidence" value="ECO:0007669"/>
    <property type="project" value="UniProtKB-UniRule"/>
</dbReference>
<dbReference type="Gene3D" id="1.10.10.160">
    <property type="match status" value="1"/>
</dbReference>
<dbReference type="PIRSF" id="PIRSF000980">
    <property type="entry name" value="RecC"/>
    <property type="match status" value="1"/>
</dbReference>
<dbReference type="PANTHER" id="PTHR30591:SF1">
    <property type="entry name" value="RECBCD ENZYME SUBUNIT RECC"/>
    <property type="match status" value="1"/>
</dbReference>
<dbReference type="InterPro" id="IPR011335">
    <property type="entry name" value="Restrct_endonuc-II-like"/>
</dbReference>
<dbReference type="PANTHER" id="PTHR30591">
    <property type="entry name" value="RECBCD ENZYME SUBUNIT RECC"/>
    <property type="match status" value="1"/>
</dbReference>
<dbReference type="STRING" id="488533.SAMN04487960_10949"/>
<comment type="subunit">
    <text evidence="10">Heterotrimer of RecB, RecC and RecD. All subunits contribute to DNA-binding.</text>
</comment>
<evidence type="ECO:0000256" key="2">
    <source>
        <dbReference type="ARBA" id="ARBA00022741"/>
    </source>
</evidence>
<name>A0A1H3BJ42_9GAMM</name>
<dbReference type="Pfam" id="PF17946">
    <property type="entry name" value="RecC_C"/>
    <property type="match status" value="1"/>
</dbReference>
<evidence type="ECO:0000256" key="9">
    <source>
        <dbReference type="ARBA" id="ARBA00023204"/>
    </source>
</evidence>
<dbReference type="GO" id="GO:0003677">
    <property type="term" value="F:DNA binding"/>
    <property type="evidence" value="ECO:0007669"/>
    <property type="project" value="UniProtKB-UniRule"/>
</dbReference>
<evidence type="ECO:0000256" key="8">
    <source>
        <dbReference type="ARBA" id="ARBA00023125"/>
    </source>
</evidence>
<keyword evidence="1 10" id="KW-0540">Nuclease</keyword>
<sequence>MLQSPQGKPLASADTPSLPVGFQVIHANRLEDLRSLVVEVIRNYPLGALDDEVFLVHSNGIAQWLKLALARDDDDSEMAGLGIAAAMKFSLPSRFLWQAYRAVLGDDVVATQSPYDKDQLVWRLYRILPDLVSEPVFDSLARFLAGEESDRRRYQLAERIADLFDQYQVYRADWLEGWRQHRDVIRMRGNQERPLPQEQQWQAELWRRLVADIETKPNNDSGDSRADIHHRFLAAASTLTARNRPRGLPRRLVVFGVSSLPQQTLEVLSLLGQCMQVLLCVHNPCKYFWADIVEDRELLRASRKRGLQRNDMPDVLNDNNLHLHAHPLLAAWGKQGRDYIRLLDEYDDQSSYRHCFESIDLFRPPWDEHEAGVGSQHQAPNLLMAIQDDILNLRPVSEATRTMALDQIDDSIVFHSCHSAQREVEVLHDQLLAAFEVDPDLRPQDIIVMVPDIDSYTPHIQAVFGQLDPQDPRYIPFTVSDQGQRHKLPALIALEKLLSLPESRLAVSDILDLLDVPALRQRFGLEESDLPQLHQWIHGANIRWGLDGAHRACHELPEGMEQNTWLFGLRRMLLGYAVGDGEAWQGIEPYGEVGGLESRLAGQLELFLRRLAELWQSLQTARQPLEWADMLTAMREGFFVNLEDDDTLVFSHLEQVVEKWIEACRTGGLEEEVLPLQIVREVWLSGLEKGGLSQRFLAGKVNFATLMPMRAIPFKRICLLGMSDGEYPRSQSPVDFDLMADDYRPGDRSRREDDRYLFLEAFLSSRNQLYISWVGRSINDNSERPPSVLVAQLQDHLDTIRPLEPAGASLTEHLTTVHPLQPFSPRYFPNGPESGGLFTFAKEWRAAHAPRESVAKGTGGLDGTRPAYLLEEPLTLAALGGFLRSPVECFFQQRLGIRFSELEEPLCDDEPFVLDGLERWKLTDELIREALLGNDRGEGGNTAEQDFSDQDGSVLRNRLNGIIQRQAARGDFPQGGIGQVLQQQVGLDLPELYQRYQESLRQFPDAMDLQLFRFDVTVHDQPVSVEDWVGGVRQSPTGGRACITVSSSNLVDGRKRYRWGPALTPWIRHLAACLLNSDPCTTILLSKVGKMMFPPLPAEVAAEHLTSLLSGWLSSLESPLAIAPNTAFAWLAWVDKDEDKALSEARAAYEGGFNTKGEVDQRPALRRAFPDFDALMANGEFRHWADVLYRPLWLAVKQGGEA</sequence>
<organism evidence="12 13">
    <name type="scientific">Marinobacter mobilis</name>
    <dbReference type="NCBI Taxonomy" id="488533"/>
    <lineage>
        <taxon>Bacteria</taxon>
        <taxon>Pseudomonadati</taxon>
        <taxon>Pseudomonadota</taxon>
        <taxon>Gammaproteobacteria</taxon>
        <taxon>Pseudomonadales</taxon>
        <taxon>Marinobacteraceae</taxon>
        <taxon>Marinobacter</taxon>
    </lineage>
</organism>
<keyword evidence="9 10" id="KW-0234">DNA repair</keyword>
<keyword evidence="7 10" id="KW-0067">ATP-binding</keyword>
<evidence type="ECO:0000256" key="5">
    <source>
        <dbReference type="ARBA" id="ARBA00022806"/>
    </source>
</evidence>
<evidence type="ECO:0000313" key="13">
    <source>
        <dbReference type="Proteomes" id="UP000199675"/>
    </source>
</evidence>
<protein>
    <recommendedName>
        <fullName evidence="10">RecBCD enzyme subunit RecC</fullName>
    </recommendedName>
    <alternativeName>
        <fullName evidence="10">Exonuclease V subunit RecC</fullName>
        <shortName evidence="10">ExoV subunit RecC</shortName>
    </alternativeName>
    <alternativeName>
        <fullName evidence="10">Helicase/nuclease RecBCD subunit RecC</fullName>
    </alternativeName>
</protein>
<dbReference type="SUPFAM" id="SSF52980">
    <property type="entry name" value="Restriction endonuclease-like"/>
    <property type="match status" value="1"/>
</dbReference>
<evidence type="ECO:0000313" key="12">
    <source>
        <dbReference type="EMBL" id="SDX41927.1"/>
    </source>
</evidence>
<dbReference type="Proteomes" id="UP000199675">
    <property type="component" value="Unassembled WGS sequence"/>
</dbReference>
<keyword evidence="3 10" id="KW-0227">DNA damage</keyword>
<comment type="function">
    <text evidence="10">A helicase/nuclease that prepares dsDNA breaks (DSB) for recombinational DNA repair. Binds to DSBs and unwinds DNA via a highly rapid and processive ATP-dependent bidirectional helicase activity. Unwinds dsDNA until it encounters a Chi (crossover hotspot instigator) sequence from the 3' direction. Cuts ssDNA a few nucleotides 3' to the Chi site. The properties and activities of the enzyme are changed at Chi. The Chi-altered holoenzyme produces a long 3'-ssDNA overhang and facilitates RecA-binding to the ssDNA for homologous DNA recombination and repair. Holoenzyme degrades any linearized DNA that is unable to undergo homologous recombination. In the holoenzyme this subunit recognizes the wild-type Chi sequence, and when added to isolated RecB increases its ATP-dependent helicase processivity.</text>
</comment>
<evidence type="ECO:0000259" key="11">
    <source>
        <dbReference type="Pfam" id="PF17946"/>
    </source>
</evidence>
<comment type="similarity">
    <text evidence="10">Belongs to the RecC family.</text>
</comment>
<accession>A0A1H3BJ42</accession>
<evidence type="ECO:0000256" key="1">
    <source>
        <dbReference type="ARBA" id="ARBA00022722"/>
    </source>
</evidence>
<comment type="miscellaneous">
    <text evidence="10">In the RecBCD complex, RecB has a slow 3'-5' helicase, an exonuclease activity and loads RecA onto ssDNA, RecD has a fast 5'-3' helicase activity, while RecC stimulates the ATPase and processivity of the RecB helicase and contributes to recognition of the Chi site.</text>
</comment>
<reference evidence="12 13" key="1">
    <citation type="submission" date="2016-10" db="EMBL/GenBank/DDBJ databases">
        <authorList>
            <person name="de Groot N.N."/>
        </authorList>
    </citation>
    <scope>NUCLEOTIDE SEQUENCE [LARGE SCALE GENOMIC DNA]</scope>
    <source>
        <strain evidence="12 13">CGMCC 1.7059</strain>
    </source>
</reference>
<keyword evidence="13" id="KW-1185">Reference proteome</keyword>
<dbReference type="GO" id="GO:0003678">
    <property type="term" value="F:DNA helicase activity"/>
    <property type="evidence" value="ECO:0007669"/>
    <property type="project" value="UniProtKB-UniRule"/>
</dbReference>
<keyword evidence="4 10" id="KW-0378">Hydrolase</keyword>
<dbReference type="SUPFAM" id="SSF52540">
    <property type="entry name" value="P-loop containing nucleoside triphosphate hydrolases"/>
    <property type="match status" value="2"/>
</dbReference>
<dbReference type="OrthoDB" id="9762834at2"/>
<dbReference type="AlphaFoldDB" id="A0A1H3BJ42"/>
<dbReference type="InterPro" id="IPR041500">
    <property type="entry name" value="RecC_C"/>
</dbReference>
<proteinExistence type="inferred from homology"/>
<keyword evidence="6 10" id="KW-0269">Exonuclease</keyword>
<dbReference type="Pfam" id="PF04257">
    <property type="entry name" value="Exonuc_V_gamma"/>
    <property type="match status" value="1"/>
</dbReference>
<dbReference type="Gene3D" id="3.40.50.300">
    <property type="entry name" value="P-loop containing nucleotide triphosphate hydrolases"/>
    <property type="match status" value="2"/>
</dbReference>
<feature type="domain" description="RecC C-terminal" evidence="11">
    <location>
        <begin position="872"/>
        <end position="1131"/>
    </location>
</feature>
<evidence type="ECO:0000256" key="4">
    <source>
        <dbReference type="ARBA" id="ARBA00022801"/>
    </source>
</evidence>
<dbReference type="InterPro" id="IPR027417">
    <property type="entry name" value="P-loop_NTPase"/>
</dbReference>
<evidence type="ECO:0000256" key="3">
    <source>
        <dbReference type="ARBA" id="ARBA00022763"/>
    </source>
</evidence>
<dbReference type="RefSeq" id="WP_091815884.1">
    <property type="nucleotide sequence ID" value="NZ_FNNE01000009.1"/>
</dbReference>
<evidence type="ECO:0000256" key="10">
    <source>
        <dbReference type="HAMAP-Rule" id="MF_01486"/>
    </source>
</evidence>
<keyword evidence="5 10" id="KW-0347">Helicase</keyword>
<keyword evidence="8 10" id="KW-0238">DNA-binding</keyword>
<dbReference type="NCBIfam" id="TIGR01450">
    <property type="entry name" value="recC"/>
    <property type="match status" value="1"/>
</dbReference>
<gene>
    <name evidence="10" type="primary">recC</name>
    <name evidence="12" type="ORF">SAMN04487960_10949</name>
</gene>
<dbReference type="GO" id="GO:0000724">
    <property type="term" value="P:double-strand break repair via homologous recombination"/>
    <property type="evidence" value="ECO:0007669"/>
    <property type="project" value="UniProtKB-UniRule"/>
</dbReference>
<dbReference type="Gene3D" id="3.40.50.10930">
    <property type="match status" value="1"/>
</dbReference>
<evidence type="ECO:0000256" key="7">
    <source>
        <dbReference type="ARBA" id="ARBA00022840"/>
    </source>
</evidence>
<dbReference type="HAMAP" id="MF_01486">
    <property type="entry name" value="RecC"/>
    <property type="match status" value="1"/>
</dbReference>
<dbReference type="InterPro" id="IPR006697">
    <property type="entry name" value="RecC"/>
</dbReference>
<dbReference type="GO" id="GO:0008854">
    <property type="term" value="F:exodeoxyribonuclease V activity"/>
    <property type="evidence" value="ECO:0007669"/>
    <property type="project" value="InterPro"/>
</dbReference>
<evidence type="ECO:0000256" key="6">
    <source>
        <dbReference type="ARBA" id="ARBA00022839"/>
    </source>
</evidence>
<dbReference type="Gene3D" id="1.10.10.990">
    <property type="match status" value="1"/>
</dbReference>
<dbReference type="InterPro" id="IPR013986">
    <property type="entry name" value="DExx_box_DNA_helicase_dom_sf"/>
</dbReference>
<dbReference type="GO" id="GO:0009338">
    <property type="term" value="C:exodeoxyribonuclease V complex"/>
    <property type="evidence" value="ECO:0007669"/>
    <property type="project" value="InterPro"/>
</dbReference>